<organism evidence="1 2">
    <name type="scientific">Castanea mollissima</name>
    <name type="common">Chinese chestnut</name>
    <dbReference type="NCBI Taxonomy" id="60419"/>
    <lineage>
        <taxon>Eukaryota</taxon>
        <taxon>Viridiplantae</taxon>
        <taxon>Streptophyta</taxon>
        <taxon>Embryophyta</taxon>
        <taxon>Tracheophyta</taxon>
        <taxon>Spermatophyta</taxon>
        <taxon>Magnoliopsida</taxon>
        <taxon>eudicotyledons</taxon>
        <taxon>Gunneridae</taxon>
        <taxon>Pentapetalae</taxon>
        <taxon>rosids</taxon>
        <taxon>fabids</taxon>
        <taxon>Fagales</taxon>
        <taxon>Fagaceae</taxon>
        <taxon>Castanea</taxon>
    </lineage>
</organism>
<evidence type="ECO:0000313" key="2">
    <source>
        <dbReference type="Proteomes" id="UP000737018"/>
    </source>
</evidence>
<dbReference type="Proteomes" id="UP000737018">
    <property type="component" value="Unassembled WGS sequence"/>
</dbReference>
<protein>
    <submittedName>
        <fullName evidence="1">Uncharacterized protein</fullName>
    </submittedName>
</protein>
<name>A0A8J4Q7M9_9ROSI</name>
<proteinExistence type="predicted"/>
<comment type="caution">
    <text evidence="1">The sequence shown here is derived from an EMBL/GenBank/DDBJ whole genome shotgun (WGS) entry which is preliminary data.</text>
</comment>
<accession>A0A8J4Q7M9</accession>
<sequence length="182" mass="20893">MQRALALKRFHRPSLYHNHLKTLTSTTTSTQHPFSTTTTTTTTSSSQLPKIKYLACTAGLLFGGAIIYNSFSFPNHNKPQQQPSCYVYNLKLNFEVFSHLIELKRERDEQACNFLKTQIRIYSLELYFAKFGLMEILYRDSLHHIPPCGDAIRQCLEAIDNTQHALLQLDTTMDICMRSSVV</sequence>
<keyword evidence="2" id="KW-1185">Reference proteome</keyword>
<dbReference type="AlphaFoldDB" id="A0A8J4Q7M9"/>
<reference evidence="1" key="1">
    <citation type="submission" date="2020-03" db="EMBL/GenBank/DDBJ databases">
        <title>Castanea mollissima Vanexum genome sequencing.</title>
        <authorList>
            <person name="Staton M."/>
        </authorList>
    </citation>
    <scope>NUCLEOTIDE SEQUENCE</scope>
    <source>
        <tissue evidence="1">Leaf</tissue>
    </source>
</reference>
<dbReference type="EMBL" id="JRKL02008051">
    <property type="protein sequence ID" value="KAF3947205.1"/>
    <property type="molecule type" value="Genomic_DNA"/>
</dbReference>
<dbReference type="OrthoDB" id="10298222at2759"/>
<evidence type="ECO:0000313" key="1">
    <source>
        <dbReference type="EMBL" id="KAF3947205.1"/>
    </source>
</evidence>
<gene>
    <name evidence="1" type="ORF">CMV_026631</name>
</gene>